<sequence length="580" mass="64315">MPNATVTKGYAVEVSSDEPGFEGAWYAATFITEVESSPTKKRASNKKTRKEKKTGYLVKYETLLVDDGSLQPLTEVVDPSLVRPLPPRDIRREDGEVVEEFEVYDVVDSYHRDGWWIGVVKTVIDEGEMKKYVVEFENPTEEFEFERCKLRLHVDWIDCRWVVPPKKTPGQESGDRNTTHDDSSGFITPSKGARIINVDNETVGPASSAKKNSRTRKRSESNSAVDGSVTRGKASQSSAGVGNTRGANMDGLARLVGFGFGSKGKTKATAPVLEAYGSDDILQDSTPVESAIIITQMADSEDGTSQQTRKRGRKPKLVVKKPIGLLRGHGVTTDLDEQPLSVWYQGMHPFSVLRRNSCFSPLGHHAKSLSQAIVPSGATSDSSSTTTDYQQDWPFIKRSPVWATIDSLELYLTPPQKPHFSPLKELKADYREGLAIAQMVTFGNLVQNLSGLQPNDPVDIINNNLETLSDLKANGFDVGPIRDRLTTLLSLKSNACEHEATRKEVEKEIKKCTHEKSLVEKEMDELEVKMQVLKEKTAQTASMMKVKEDEHMSLQANLLLVSNQIKEVELAFEKLAATPL</sequence>
<accession>A0ACB8YFX3</accession>
<keyword evidence="2" id="KW-1185">Reference proteome</keyword>
<gene>
    <name evidence="1" type="ORF">L1987_84462</name>
</gene>
<name>A0ACB8YFX3_9ASTR</name>
<proteinExistence type="predicted"/>
<evidence type="ECO:0000313" key="1">
    <source>
        <dbReference type="EMBL" id="KAI3683946.1"/>
    </source>
</evidence>
<evidence type="ECO:0000313" key="2">
    <source>
        <dbReference type="Proteomes" id="UP001056120"/>
    </source>
</evidence>
<reference evidence="1 2" key="2">
    <citation type="journal article" date="2022" name="Mol. Ecol. Resour.">
        <title>The genomes of chicory, endive, great burdock and yacon provide insights into Asteraceae paleo-polyploidization history and plant inulin production.</title>
        <authorList>
            <person name="Fan W."/>
            <person name="Wang S."/>
            <person name="Wang H."/>
            <person name="Wang A."/>
            <person name="Jiang F."/>
            <person name="Liu H."/>
            <person name="Zhao H."/>
            <person name="Xu D."/>
            <person name="Zhang Y."/>
        </authorList>
    </citation>
    <scope>NUCLEOTIDE SEQUENCE [LARGE SCALE GENOMIC DNA]</scope>
    <source>
        <strain evidence="2">cv. Yunnan</strain>
        <tissue evidence="1">Leaves</tissue>
    </source>
</reference>
<dbReference type="EMBL" id="CM042045">
    <property type="protein sequence ID" value="KAI3683946.1"/>
    <property type="molecule type" value="Genomic_DNA"/>
</dbReference>
<protein>
    <submittedName>
        <fullName evidence="1">Uncharacterized protein</fullName>
    </submittedName>
</protein>
<reference evidence="2" key="1">
    <citation type="journal article" date="2022" name="Mol. Ecol. Resour.">
        <title>The genomes of chicory, endive, great burdock and yacon provide insights into Asteraceae palaeo-polyploidization history and plant inulin production.</title>
        <authorList>
            <person name="Fan W."/>
            <person name="Wang S."/>
            <person name="Wang H."/>
            <person name="Wang A."/>
            <person name="Jiang F."/>
            <person name="Liu H."/>
            <person name="Zhao H."/>
            <person name="Xu D."/>
            <person name="Zhang Y."/>
        </authorList>
    </citation>
    <scope>NUCLEOTIDE SEQUENCE [LARGE SCALE GENOMIC DNA]</scope>
    <source>
        <strain evidence="2">cv. Yunnan</strain>
    </source>
</reference>
<dbReference type="Proteomes" id="UP001056120">
    <property type="component" value="Linkage Group LG28"/>
</dbReference>
<organism evidence="1 2">
    <name type="scientific">Smallanthus sonchifolius</name>
    <dbReference type="NCBI Taxonomy" id="185202"/>
    <lineage>
        <taxon>Eukaryota</taxon>
        <taxon>Viridiplantae</taxon>
        <taxon>Streptophyta</taxon>
        <taxon>Embryophyta</taxon>
        <taxon>Tracheophyta</taxon>
        <taxon>Spermatophyta</taxon>
        <taxon>Magnoliopsida</taxon>
        <taxon>eudicotyledons</taxon>
        <taxon>Gunneridae</taxon>
        <taxon>Pentapetalae</taxon>
        <taxon>asterids</taxon>
        <taxon>campanulids</taxon>
        <taxon>Asterales</taxon>
        <taxon>Asteraceae</taxon>
        <taxon>Asteroideae</taxon>
        <taxon>Heliantheae alliance</taxon>
        <taxon>Millerieae</taxon>
        <taxon>Smallanthus</taxon>
    </lineage>
</organism>
<comment type="caution">
    <text evidence="1">The sequence shown here is derived from an EMBL/GenBank/DDBJ whole genome shotgun (WGS) entry which is preliminary data.</text>
</comment>